<proteinExistence type="predicted"/>
<comment type="caution">
    <text evidence="2">The sequence shown here is derived from an EMBL/GenBank/DDBJ whole genome shotgun (WGS) entry which is preliminary data.</text>
</comment>
<dbReference type="Pfam" id="PF01527">
    <property type="entry name" value="HTH_Tnp_1"/>
    <property type="match status" value="1"/>
</dbReference>
<dbReference type="GO" id="GO:0004803">
    <property type="term" value="F:transposase activity"/>
    <property type="evidence" value="ECO:0007669"/>
    <property type="project" value="InterPro"/>
</dbReference>
<dbReference type="GO" id="GO:0006313">
    <property type="term" value="P:DNA transposition"/>
    <property type="evidence" value="ECO:0007669"/>
    <property type="project" value="InterPro"/>
</dbReference>
<feature type="compositionally biased region" description="Polar residues" evidence="1">
    <location>
        <begin position="1"/>
        <end position="10"/>
    </location>
</feature>
<dbReference type="Gene3D" id="1.10.10.60">
    <property type="entry name" value="Homeodomain-like"/>
    <property type="match status" value="1"/>
</dbReference>
<protein>
    <recommendedName>
        <fullName evidence="4">Transposase</fullName>
    </recommendedName>
</protein>
<feature type="region of interest" description="Disordered" evidence="1">
    <location>
        <begin position="1"/>
        <end position="26"/>
    </location>
</feature>
<dbReference type="AlphaFoldDB" id="A0A367P940"/>
<reference evidence="2 3" key="1">
    <citation type="submission" date="2018-04" db="EMBL/GenBank/DDBJ databases">
        <title>Cupriavidus necator CR12 genome sequencing and assembly.</title>
        <authorList>
            <person name="Ben Fekih I."/>
            <person name="Mazhar H.S."/>
            <person name="Bello S.K."/>
            <person name="Rensing C."/>
        </authorList>
    </citation>
    <scope>NUCLEOTIDE SEQUENCE [LARGE SCALE GENOMIC DNA]</scope>
    <source>
        <strain evidence="2 3">CR12</strain>
    </source>
</reference>
<dbReference type="RefSeq" id="WP_114136177.1">
    <property type="nucleotide sequence ID" value="NZ_CP068436.1"/>
</dbReference>
<evidence type="ECO:0000256" key="1">
    <source>
        <dbReference type="SAM" id="MobiDB-lite"/>
    </source>
</evidence>
<dbReference type="InterPro" id="IPR002514">
    <property type="entry name" value="Transposase_8"/>
</dbReference>
<organism evidence="2 3">
    <name type="scientific">Cupriavidus necator</name>
    <name type="common">Alcaligenes eutrophus</name>
    <name type="synonym">Ralstonia eutropha</name>
    <dbReference type="NCBI Taxonomy" id="106590"/>
    <lineage>
        <taxon>Bacteria</taxon>
        <taxon>Pseudomonadati</taxon>
        <taxon>Pseudomonadota</taxon>
        <taxon>Betaproteobacteria</taxon>
        <taxon>Burkholderiales</taxon>
        <taxon>Burkholderiaceae</taxon>
        <taxon>Cupriavidus</taxon>
    </lineage>
</organism>
<dbReference type="Proteomes" id="UP000253501">
    <property type="component" value="Unassembled WGS sequence"/>
</dbReference>
<evidence type="ECO:0000313" key="3">
    <source>
        <dbReference type="Proteomes" id="UP000253501"/>
    </source>
</evidence>
<dbReference type="EMBL" id="QDHA01000142">
    <property type="protein sequence ID" value="RCJ03576.1"/>
    <property type="molecule type" value="Genomic_DNA"/>
</dbReference>
<evidence type="ECO:0000313" key="2">
    <source>
        <dbReference type="EMBL" id="RCJ03576.1"/>
    </source>
</evidence>
<dbReference type="SUPFAM" id="SSF46689">
    <property type="entry name" value="Homeodomain-like"/>
    <property type="match status" value="1"/>
</dbReference>
<dbReference type="InterPro" id="IPR009057">
    <property type="entry name" value="Homeodomain-like_sf"/>
</dbReference>
<sequence>MGTTLSQSQEVPIAGSRKGRPNHSEEFKRRLAAAACEPGVSVSKLAREHGINANMLFTWRRRYRMEQRQEAHLLATPQEVILLGLLILLCH</sequence>
<name>A0A367P940_CUPNE</name>
<accession>A0A367P940</accession>
<gene>
    <name evidence="2" type="ORF">DDK22_36615</name>
</gene>
<dbReference type="GO" id="GO:0003677">
    <property type="term" value="F:DNA binding"/>
    <property type="evidence" value="ECO:0007669"/>
    <property type="project" value="InterPro"/>
</dbReference>
<evidence type="ECO:0008006" key="4">
    <source>
        <dbReference type="Google" id="ProtNLM"/>
    </source>
</evidence>